<accession>A0A937DFW9</accession>
<comment type="caution">
    <text evidence="1">The sequence shown here is derived from an EMBL/GenBank/DDBJ whole genome shotgun (WGS) entry which is preliminary data.</text>
</comment>
<keyword evidence="2" id="KW-1185">Reference proteome</keyword>
<evidence type="ECO:0000313" key="2">
    <source>
        <dbReference type="Proteomes" id="UP000642920"/>
    </source>
</evidence>
<gene>
    <name evidence="1" type="ORF">JKP34_02720</name>
</gene>
<sequence length="369" mass="42743">MLYFFKSWAVITVQLFFFCAFFNPFPLQAQNDSIQIDSAQSVEALYAELDAIFADETDSTLALFKLVDSLLMLEKPKYHSVIFRSSYMSQVSTAGRAQDFQENGYSTGISYFHPSNAFVDISSFWNSGYDPSYYLTALAVGYSNKYAKNWSTNLSHDFYFYNDTIQNQFNKAAQVGNYFDYKWLNLGLDYSFLYGNSTAHRLMFNGSFSKSWQFKGWLKSISLNPGFSVIAGNSDIIYVRQSDTPFHDLLQILRNEPYPQLERKEYLTLASLLYQERNAAAAIFLNRRGFNGQQITEVIDTYYEQQIKEDNVFGLMNYGFNMPVFMQVGKFSLMLNYTYNIPMALPNEPYEYEPNGFLSVAVSYMLYWK</sequence>
<evidence type="ECO:0000313" key="1">
    <source>
        <dbReference type="EMBL" id="MBL0764148.1"/>
    </source>
</evidence>
<protein>
    <submittedName>
        <fullName evidence="1">Uncharacterized protein</fullName>
    </submittedName>
</protein>
<dbReference type="Proteomes" id="UP000642920">
    <property type="component" value="Unassembled WGS sequence"/>
</dbReference>
<proteinExistence type="predicted"/>
<name>A0A937DFW9_9BACT</name>
<organism evidence="1 2">
    <name type="scientific">Marivirga atlantica</name>
    <dbReference type="NCBI Taxonomy" id="1548457"/>
    <lineage>
        <taxon>Bacteria</taxon>
        <taxon>Pseudomonadati</taxon>
        <taxon>Bacteroidota</taxon>
        <taxon>Cytophagia</taxon>
        <taxon>Cytophagales</taxon>
        <taxon>Marivirgaceae</taxon>
        <taxon>Marivirga</taxon>
    </lineage>
</organism>
<dbReference type="AlphaFoldDB" id="A0A937DFW9"/>
<dbReference type="EMBL" id="JAERQG010000001">
    <property type="protein sequence ID" value="MBL0764148.1"/>
    <property type="molecule type" value="Genomic_DNA"/>
</dbReference>
<reference evidence="1" key="1">
    <citation type="submission" date="2021-01" db="EMBL/GenBank/DDBJ databases">
        <title>Marivirga sp. nov., isolated from intertidal surface sediments.</title>
        <authorList>
            <person name="Zhang M."/>
        </authorList>
    </citation>
    <scope>NUCLEOTIDE SEQUENCE</scope>
    <source>
        <strain evidence="1">SM1354</strain>
    </source>
</reference>